<dbReference type="AlphaFoldDB" id="A0A7Z6ZS52"/>
<evidence type="ECO:0000256" key="8">
    <source>
        <dbReference type="ARBA" id="ARBA00023077"/>
    </source>
</evidence>
<dbReference type="GO" id="GO:0009279">
    <property type="term" value="C:cell outer membrane"/>
    <property type="evidence" value="ECO:0007669"/>
    <property type="project" value="UniProtKB-SubCell"/>
</dbReference>
<evidence type="ECO:0000256" key="7">
    <source>
        <dbReference type="ARBA" id="ARBA00023065"/>
    </source>
</evidence>
<evidence type="ECO:0000256" key="13">
    <source>
        <dbReference type="SAM" id="SignalP"/>
    </source>
</evidence>
<feature type="domain" description="TonB-dependent receptor plug" evidence="15">
    <location>
        <begin position="60"/>
        <end position="169"/>
    </location>
</feature>
<keyword evidence="8 12" id="KW-0798">TonB box</keyword>
<keyword evidence="3 11" id="KW-1134">Transmembrane beta strand</keyword>
<protein>
    <recommendedName>
        <fullName evidence="18">TonB-dependent receptor</fullName>
    </recommendedName>
</protein>
<proteinExistence type="inferred from homology"/>
<dbReference type="Gene3D" id="2.40.170.20">
    <property type="entry name" value="TonB-dependent receptor, beta-barrel domain"/>
    <property type="match status" value="1"/>
</dbReference>
<evidence type="ECO:0000259" key="15">
    <source>
        <dbReference type="Pfam" id="PF07715"/>
    </source>
</evidence>
<keyword evidence="17" id="KW-1185">Reference proteome</keyword>
<feature type="signal peptide" evidence="13">
    <location>
        <begin position="1"/>
        <end position="29"/>
    </location>
</feature>
<comment type="caution">
    <text evidence="16">The sequence shown here is derived from an EMBL/GenBank/DDBJ whole genome shotgun (WGS) entry which is preliminary data.</text>
</comment>
<dbReference type="InterPro" id="IPR036942">
    <property type="entry name" value="Beta-barrel_TonB_sf"/>
</dbReference>
<evidence type="ECO:0000256" key="4">
    <source>
        <dbReference type="ARBA" id="ARBA00022496"/>
    </source>
</evidence>
<dbReference type="GO" id="GO:0006826">
    <property type="term" value="P:iron ion transport"/>
    <property type="evidence" value="ECO:0007669"/>
    <property type="project" value="UniProtKB-KW"/>
</dbReference>
<keyword evidence="10 11" id="KW-0998">Cell outer membrane</keyword>
<comment type="similarity">
    <text evidence="11 12">Belongs to the TonB-dependent receptor family.</text>
</comment>
<evidence type="ECO:0000256" key="3">
    <source>
        <dbReference type="ARBA" id="ARBA00022452"/>
    </source>
</evidence>
<keyword evidence="9 11" id="KW-0472">Membrane</keyword>
<evidence type="ECO:0000256" key="11">
    <source>
        <dbReference type="PROSITE-ProRule" id="PRU01360"/>
    </source>
</evidence>
<keyword evidence="6" id="KW-0408">Iron</keyword>
<evidence type="ECO:0000259" key="14">
    <source>
        <dbReference type="Pfam" id="PF00593"/>
    </source>
</evidence>
<evidence type="ECO:0000256" key="12">
    <source>
        <dbReference type="RuleBase" id="RU003357"/>
    </source>
</evidence>
<organism evidence="16 17">
    <name type="scientific">Pseudidiomarina aestuarii</name>
    <dbReference type="NCBI Taxonomy" id="624146"/>
    <lineage>
        <taxon>Bacteria</taxon>
        <taxon>Pseudomonadati</taxon>
        <taxon>Pseudomonadota</taxon>
        <taxon>Gammaproteobacteria</taxon>
        <taxon>Alteromonadales</taxon>
        <taxon>Idiomarinaceae</taxon>
        <taxon>Pseudidiomarina</taxon>
    </lineage>
</organism>
<evidence type="ECO:0000256" key="5">
    <source>
        <dbReference type="ARBA" id="ARBA00022692"/>
    </source>
</evidence>
<evidence type="ECO:0000313" key="17">
    <source>
        <dbReference type="Proteomes" id="UP000287766"/>
    </source>
</evidence>
<evidence type="ECO:0000256" key="6">
    <source>
        <dbReference type="ARBA" id="ARBA00023004"/>
    </source>
</evidence>
<dbReference type="EMBL" id="PIPR01000003">
    <property type="protein sequence ID" value="RUO39151.1"/>
    <property type="molecule type" value="Genomic_DNA"/>
</dbReference>
<gene>
    <name evidence="16" type="ORF">CWE22_10355</name>
</gene>
<dbReference type="InterPro" id="IPR000531">
    <property type="entry name" value="Beta-barrel_TonB"/>
</dbReference>
<dbReference type="InterPro" id="IPR039426">
    <property type="entry name" value="TonB-dep_rcpt-like"/>
</dbReference>
<dbReference type="PANTHER" id="PTHR32552">
    <property type="entry name" value="FERRICHROME IRON RECEPTOR-RELATED"/>
    <property type="match status" value="1"/>
</dbReference>
<keyword evidence="13" id="KW-0732">Signal</keyword>
<feature type="domain" description="TonB-dependent receptor-like beta-barrel" evidence="14">
    <location>
        <begin position="259"/>
        <end position="705"/>
    </location>
</feature>
<sequence length="756" mass="82742">MSQPKHTQTFRHSLVAMAIASVVAMPAVAQEANADNAQASDDYKGLERIEVTARRRTESIQEVPVSVSSFSAGDLAEIGAEDITELQQRIPNTTLQVSRGTNSTLTAYIRGVGQQDPLWGFEPGVGIYIDDVYIARPQGAVLEVLDLERIEVLRGPQGTLYGKNTIGGALKYVTKELTGYDEFSVQGTVGTYGQKDLKVSGQTALSDSFFVGGALATLNRDGFGEFVNTGDENYNKELMTGRVSAKWLVSDDVSAKFMYDKTKDDSNSKGGYRLTSSQLTGQEPYQSVYDSNTAMPVDNLVETEGYSLTIDWDINENWAFKSVTAAREGYTMTNIDFDSTGAGALLVPADYEDEQTTQEFQLSYAKDRTTFVGGVYYYDGEACGIFGTVLPQLLGVGLTIDNGGCVDTKSTALYGQINYDMTDNFSFTVGGRYTEDEKSANVLRQTFLGVKFLDRSGSATLLSTNSDFSAEEKWTHFSPHASMRYRITDDTMVYGSYSNGFKSGGVDMRADATLNPDAVIPYDPEIVDTYEAGIKTEFWDDRIRLNAAWFLSNYSDMQVTVQRAVPAGVASQVLNAAEATVYGFEIEAVAAVTDSLNVTAMMGNVNAAFDSVRFFDPVAQETTDVSDIWSFANTPELVANLGFNQSLENEYGQWVWSGNMAYRSETQIFEVPSMLDMGGYSLFNTSLMWYSNDGNWSAGLHVKNIGNKVYRLAGYNFAAPRDANGNRTGPGLGGEDTIVGYYGDPRTVSLTVGYRF</sequence>
<keyword evidence="5 11" id="KW-0812">Transmembrane</keyword>
<keyword evidence="7" id="KW-0406">Ion transport</keyword>
<feature type="chain" id="PRO_5030579339" description="TonB-dependent receptor" evidence="13">
    <location>
        <begin position="30"/>
        <end position="756"/>
    </location>
</feature>
<dbReference type="Proteomes" id="UP000287766">
    <property type="component" value="Unassembled WGS sequence"/>
</dbReference>
<dbReference type="PANTHER" id="PTHR32552:SF81">
    <property type="entry name" value="TONB-DEPENDENT OUTER MEMBRANE RECEPTOR"/>
    <property type="match status" value="1"/>
</dbReference>
<evidence type="ECO:0008006" key="18">
    <source>
        <dbReference type="Google" id="ProtNLM"/>
    </source>
</evidence>
<evidence type="ECO:0000256" key="2">
    <source>
        <dbReference type="ARBA" id="ARBA00022448"/>
    </source>
</evidence>
<evidence type="ECO:0000313" key="16">
    <source>
        <dbReference type="EMBL" id="RUO39151.1"/>
    </source>
</evidence>
<evidence type="ECO:0000256" key="9">
    <source>
        <dbReference type="ARBA" id="ARBA00023136"/>
    </source>
</evidence>
<dbReference type="SUPFAM" id="SSF56935">
    <property type="entry name" value="Porins"/>
    <property type="match status" value="1"/>
</dbReference>
<evidence type="ECO:0000256" key="1">
    <source>
        <dbReference type="ARBA" id="ARBA00004571"/>
    </source>
</evidence>
<name>A0A7Z6ZS52_9GAMM</name>
<reference evidence="17" key="1">
    <citation type="journal article" date="2018" name="Front. Microbiol.">
        <title>Genome-Based Analysis Reveals the Taxonomy and Diversity of the Family Idiomarinaceae.</title>
        <authorList>
            <person name="Liu Y."/>
            <person name="Lai Q."/>
            <person name="Shao Z."/>
        </authorList>
    </citation>
    <scope>NUCLEOTIDE SEQUENCE [LARGE SCALE GENOMIC DNA]</scope>
    <source>
        <strain evidence="17">KYW314</strain>
    </source>
</reference>
<keyword evidence="4" id="KW-0410">Iron transport</keyword>
<dbReference type="Pfam" id="PF00593">
    <property type="entry name" value="TonB_dep_Rec_b-barrel"/>
    <property type="match status" value="1"/>
</dbReference>
<dbReference type="RefSeq" id="WP_169931418.1">
    <property type="nucleotide sequence ID" value="NZ_PIPR01000003.1"/>
</dbReference>
<dbReference type="InterPro" id="IPR012910">
    <property type="entry name" value="Plug_dom"/>
</dbReference>
<evidence type="ECO:0000256" key="10">
    <source>
        <dbReference type="ARBA" id="ARBA00023237"/>
    </source>
</evidence>
<keyword evidence="2 11" id="KW-0813">Transport</keyword>
<comment type="subcellular location">
    <subcellularLocation>
        <location evidence="1 11">Cell outer membrane</location>
        <topology evidence="1 11">Multi-pass membrane protein</topology>
    </subcellularLocation>
</comment>
<accession>A0A7Z6ZS52</accession>
<dbReference type="PROSITE" id="PS52016">
    <property type="entry name" value="TONB_DEPENDENT_REC_3"/>
    <property type="match status" value="1"/>
</dbReference>
<dbReference type="Pfam" id="PF07715">
    <property type="entry name" value="Plug"/>
    <property type="match status" value="1"/>
</dbReference>